<comment type="domain">
    <text evidence="8">The N-terminal region contains the highly conserved SGGXDS motif, predicted to be a P-loop motif involved in ATP binding.</text>
</comment>
<comment type="catalytic activity">
    <reaction evidence="7 8">
        <text>cytidine(34) in tRNA(Ile2) + L-lysine + ATP = lysidine(34) in tRNA(Ile2) + AMP + diphosphate + H(+)</text>
        <dbReference type="Rhea" id="RHEA:43744"/>
        <dbReference type="Rhea" id="RHEA-COMP:10625"/>
        <dbReference type="Rhea" id="RHEA-COMP:10670"/>
        <dbReference type="ChEBI" id="CHEBI:15378"/>
        <dbReference type="ChEBI" id="CHEBI:30616"/>
        <dbReference type="ChEBI" id="CHEBI:32551"/>
        <dbReference type="ChEBI" id="CHEBI:33019"/>
        <dbReference type="ChEBI" id="CHEBI:82748"/>
        <dbReference type="ChEBI" id="CHEBI:83665"/>
        <dbReference type="ChEBI" id="CHEBI:456215"/>
        <dbReference type="EC" id="6.3.4.19"/>
    </reaction>
</comment>
<feature type="binding site" evidence="8">
    <location>
        <begin position="24"/>
        <end position="29"/>
    </location>
    <ligand>
        <name>ATP</name>
        <dbReference type="ChEBI" id="CHEBI:30616"/>
    </ligand>
</feature>
<dbReference type="RefSeq" id="WP_056952339.1">
    <property type="nucleotide sequence ID" value="NZ_AZDJ01000035.1"/>
</dbReference>
<keyword evidence="6 8" id="KW-0067">ATP-binding</keyword>
<evidence type="ECO:0000256" key="6">
    <source>
        <dbReference type="ARBA" id="ARBA00022840"/>
    </source>
</evidence>
<evidence type="ECO:0000256" key="1">
    <source>
        <dbReference type="ARBA" id="ARBA00004496"/>
    </source>
</evidence>
<dbReference type="Pfam" id="PF11734">
    <property type="entry name" value="TilS_C"/>
    <property type="match status" value="1"/>
</dbReference>
<gene>
    <name evidence="8" type="primary">tilS</name>
    <name evidence="10" type="ORF">FD02_GL000704</name>
</gene>
<keyword evidence="11" id="KW-1185">Reference proteome</keyword>
<evidence type="ECO:0000256" key="4">
    <source>
        <dbReference type="ARBA" id="ARBA00022694"/>
    </source>
</evidence>
<dbReference type="PATRIC" id="fig|1291734.4.peg.732"/>
<dbReference type="Proteomes" id="UP000051804">
    <property type="component" value="Unassembled WGS sequence"/>
</dbReference>
<dbReference type="STRING" id="1291734.FD02_GL000704"/>
<dbReference type="GO" id="GO:0005524">
    <property type="term" value="F:ATP binding"/>
    <property type="evidence" value="ECO:0007669"/>
    <property type="project" value="UniProtKB-UniRule"/>
</dbReference>
<dbReference type="InterPro" id="IPR012094">
    <property type="entry name" value="tRNA_Ile_lys_synt"/>
</dbReference>
<comment type="function">
    <text evidence="8">Ligates lysine onto the cytidine present at position 34 of the AUA codon-specific tRNA(Ile) that contains the anticodon CAU, in an ATP-dependent manner. Cytidine is converted to lysidine, thus changing the amino acid specificity of the tRNA from methionine to isoleucine.</text>
</comment>
<dbReference type="AlphaFoldDB" id="A0A0R1JGE7"/>
<dbReference type="GO" id="GO:0005737">
    <property type="term" value="C:cytoplasm"/>
    <property type="evidence" value="ECO:0007669"/>
    <property type="project" value="UniProtKB-SubCell"/>
</dbReference>
<dbReference type="PANTHER" id="PTHR43033:SF1">
    <property type="entry name" value="TRNA(ILE)-LYSIDINE SYNTHASE-RELATED"/>
    <property type="match status" value="1"/>
</dbReference>
<dbReference type="EC" id="6.3.4.19" evidence="8"/>
<sequence length="439" mass="47205">MESMQQLLAPFHLAPGTKIVVAVSGGVDSMVLLTLLARLPGRPYPLTVAHFNHQLRAESAAEAALVQAYATRLGVPVQTGSWPVAAHPATGVEAAARQARYAFLHRVAQDVGATVIMTAHHADDQAETVLFRLARSGASAAMSGISPARLSAGVRLLRPLLPLSKAELRAYAESHQVPSMEDASNANQHFSRNHLRAAVMPALKQENPGLLTHVTRFTTEQRGLLALAQPALNQLVASVQTPTGADWRGVMDQPAAVQALVLQRVLAASGPRLAWATQQQVLTALATTGRRLFAVGQRHLIVANHTLTWAAAAVAAAPRLLRPGEWHQLSATMALALAQAAPPATAWVVPVSAEPLVLRHRQPGDRLHLADGHHQLLRRWFINHKVPAAQRASWWVIAHGHAVVWCQGIAPAQLFQRVDTDILQPVIACRLTDEGVSDE</sequence>
<keyword evidence="4 8" id="KW-0819">tRNA processing</keyword>
<feature type="domain" description="Lysidine-tRNA(Ile) synthetase C-terminal" evidence="9">
    <location>
        <begin position="356"/>
        <end position="427"/>
    </location>
</feature>
<dbReference type="Gene3D" id="3.40.50.620">
    <property type="entry name" value="HUPs"/>
    <property type="match status" value="1"/>
</dbReference>
<dbReference type="InterPro" id="IPR012795">
    <property type="entry name" value="tRNA_Ile_lys_synt_N"/>
</dbReference>
<dbReference type="NCBIfam" id="TIGR02432">
    <property type="entry name" value="lysidine_TilS_N"/>
    <property type="match status" value="1"/>
</dbReference>
<dbReference type="PANTHER" id="PTHR43033">
    <property type="entry name" value="TRNA(ILE)-LYSIDINE SYNTHASE-RELATED"/>
    <property type="match status" value="1"/>
</dbReference>
<evidence type="ECO:0000256" key="5">
    <source>
        <dbReference type="ARBA" id="ARBA00022741"/>
    </source>
</evidence>
<evidence type="ECO:0000256" key="8">
    <source>
        <dbReference type="HAMAP-Rule" id="MF_01161"/>
    </source>
</evidence>
<name>A0A0R1JGE7_9LACO</name>
<comment type="caution">
    <text evidence="10">The sequence shown here is derived from an EMBL/GenBank/DDBJ whole genome shotgun (WGS) entry which is preliminary data.</text>
</comment>
<dbReference type="HAMAP" id="MF_01161">
    <property type="entry name" value="tRNA_Ile_lys_synt"/>
    <property type="match status" value="1"/>
</dbReference>
<proteinExistence type="inferred from homology"/>
<evidence type="ECO:0000259" key="9">
    <source>
        <dbReference type="SMART" id="SM00977"/>
    </source>
</evidence>
<keyword evidence="5 8" id="KW-0547">Nucleotide-binding</keyword>
<keyword evidence="3 8" id="KW-0436">Ligase</keyword>
<accession>A0A0R1JGE7</accession>
<dbReference type="InterPro" id="IPR012796">
    <property type="entry name" value="Lysidine-tRNA-synth_C"/>
</dbReference>
<dbReference type="NCBIfam" id="TIGR02433">
    <property type="entry name" value="lysidine_TilS_C"/>
    <property type="match status" value="1"/>
</dbReference>
<dbReference type="SUPFAM" id="SSF52402">
    <property type="entry name" value="Adenine nucleotide alpha hydrolases-like"/>
    <property type="match status" value="1"/>
</dbReference>
<dbReference type="Pfam" id="PF01171">
    <property type="entry name" value="ATP_bind_3"/>
    <property type="match status" value="1"/>
</dbReference>
<dbReference type="GO" id="GO:0006400">
    <property type="term" value="P:tRNA modification"/>
    <property type="evidence" value="ECO:0007669"/>
    <property type="project" value="UniProtKB-UniRule"/>
</dbReference>
<evidence type="ECO:0000256" key="2">
    <source>
        <dbReference type="ARBA" id="ARBA00022490"/>
    </source>
</evidence>
<dbReference type="InterPro" id="IPR011063">
    <property type="entry name" value="TilS/TtcA_N"/>
</dbReference>
<reference evidence="10 11" key="1">
    <citation type="journal article" date="2015" name="Genome Announc.">
        <title>Expanding the biotechnology potential of lactobacilli through comparative genomics of 213 strains and associated genera.</title>
        <authorList>
            <person name="Sun Z."/>
            <person name="Harris H.M."/>
            <person name="McCann A."/>
            <person name="Guo C."/>
            <person name="Argimon S."/>
            <person name="Zhang W."/>
            <person name="Yang X."/>
            <person name="Jeffery I.B."/>
            <person name="Cooney J.C."/>
            <person name="Kagawa T.F."/>
            <person name="Liu W."/>
            <person name="Song Y."/>
            <person name="Salvetti E."/>
            <person name="Wrobel A."/>
            <person name="Rasinkangas P."/>
            <person name="Parkhill J."/>
            <person name="Rea M.C."/>
            <person name="O'Sullivan O."/>
            <person name="Ritari J."/>
            <person name="Douillard F.P."/>
            <person name="Paul Ross R."/>
            <person name="Yang R."/>
            <person name="Briner A.E."/>
            <person name="Felis G.E."/>
            <person name="de Vos W.M."/>
            <person name="Barrangou R."/>
            <person name="Klaenhammer T.R."/>
            <person name="Caufield P.W."/>
            <person name="Cui Y."/>
            <person name="Zhang H."/>
            <person name="O'Toole P.W."/>
        </authorList>
    </citation>
    <scope>NUCLEOTIDE SEQUENCE [LARGE SCALE GENOMIC DNA]</scope>
    <source>
        <strain evidence="10 11">JCM 17158</strain>
    </source>
</reference>
<evidence type="ECO:0000256" key="3">
    <source>
        <dbReference type="ARBA" id="ARBA00022598"/>
    </source>
</evidence>
<dbReference type="CDD" id="cd01992">
    <property type="entry name" value="TilS_N"/>
    <property type="match status" value="1"/>
</dbReference>
<dbReference type="InterPro" id="IPR014729">
    <property type="entry name" value="Rossmann-like_a/b/a_fold"/>
</dbReference>
<dbReference type="SMART" id="SM00977">
    <property type="entry name" value="TilS_C"/>
    <property type="match status" value="1"/>
</dbReference>
<evidence type="ECO:0000256" key="7">
    <source>
        <dbReference type="ARBA" id="ARBA00048539"/>
    </source>
</evidence>
<dbReference type="SUPFAM" id="SSF56037">
    <property type="entry name" value="PheT/TilS domain"/>
    <property type="match status" value="1"/>
</dbReference>
<protein>
    <recommendedName>
        <fullName evidence="8">tRNA(Ile)-lysidine synthase</fullName>
        <ecNumber evidence="8">6.3.4.19</ecNumber>
    </recommendedName>
    <alternativeName>
        <fullName evidence="8">tRNA(Ile)-2-lysyl-cytidine synthase</fullName>
    </alternativeName>
    <alternativeName>
        <fullName evidence="8">tRNA(Ile)-lysidine synthetase</fullName>
    </alternativeName>
</protein>
<evidence type="ECO:0000313" key="11">
    <source>
        <dbReference type="Proteomes" id="UP000051804"/>
    </source>
</evidence>
<dbReference type="GO" id="GO:0032267">
    <property type="term" value="F:tRNA(Ile)-lysidine synthase activity"/>
    <property type="evidence" value="ECO:0007669"/>
    <property type="project" value="UniProtKB-EC"/>
</dbReference>
<dbReference type="EMBL" id="AZDJ01000035">
    <property type="protein sequence ID" value="KRK70011.1"/>
    <property type="molecule type" value="Genomic_DNA"/>
</dbReference>
<keyword evidence="2 8" id="KW-0963">Cytoplasm</keyword>
<comment type="similarity">
    <text evidence="8">Belongs to the tRNA(Ile)-lysidine synthase family.</text>
</comment>
<comment type="subcellular location">
    <subcellularLocation>
        <location evidence="1 8">Cytoplasm</location>
    </subcellularLocation>
</comment>
<organism evidence="10 11">
    <name type="scientific">Lacticaseibacillus nasuensis JCM 17158</name>
    <dbReference type="NCBI Taxonomy" id="1291734"/>
    <lineage>
        <taxon>Bacteria</taxon>
        <taxon>Bacillati</taxon>
        <taxon>Bacillota</taxon>
        <taxon>Bacilli</taxon>
        <taxon>Lactobacillales</taxon>
        <taxon>Lactobacillaceae</taxon>
        <taxon>Lacticaseibacillus</taxon>
    </lineage>
</organism>
<evidence type="ECO:0000313" key="10">
    <source>
        <dbReference type="EMBL" id="KRK70011.1"/>
    </source>
</evidence>